<reference evidence="1 2" key="1">
    <citation type="journal article" date="2019" name="Commun. Biol.">
        <title>The bagworm genome reveals a unique fibroin gene that provides high tensile strength.</title>
        <authorList>
            <person name="Kono N."/>
            <person name="Nakamura H."/>
            <person name="Ohtoshi R."/>
            <person name="Tomita M."/>
            <person name="Numata K."/>
            <person name="Arakawa K."/>
        </authorList>
    </citation>
    <scope>NUCLEOTIDE SEQUENCE [LARGE SCALE GENOMIC DNA]</scope>
</reference>
<organism evidence="1 2">
    <name type="scientific">Eumeta variegata</name>
    <name type="common">Bagworm moth</name>
    <name type="synonym">Eumeta japonica</name>
    <dbReference type="NCBI Taxonomy" id="151549"/>
    <lineage>
        <taxon>Eukaryota</taxon>
        <taxon>Metazoa</taxon>
        <taxon>Ecdysozoa</taxon>
        <taxon>Arthropoda</taxon>
        <taxon>Hexapoda</taxon>
        <taxon>Insecta</taxon>
        <taxon>Pterygota</taxon>
        <taxon>Neoptera</taxon>
        <taxon>Endopterygota</taxon>
        <taxon>Lepidoptera</taxon>
        <taxon>Glossata</taxon>
        <taxon>Ditrysia</taxon>
        <taxon>Tineoidea</taxon>
        <taxon>Psychidae</taxon>
        <taxon>Oiketicinae</taxon>
        <taxon>Eumeta</taxon>
    </lineage>
</organism>
<gene>
    <name evidence="1" type="ORF">EVAR_19559_1</name>
</gene>
<dbReference type="EMBL" id="BGZK01000169">
    <property type="protein sequence ID" value="GBP25079.1"/>
    <property type="molecule type" value="Genomic_DNA"/>
</dbReference>
<dbReference type="Proteomes" id="UP000299102">
    <property type="component" value="Unassembled WGS sequence"/>
</dbReference>
<evidence type="ECO:0000313" key="2">
    <source>
        <dbReference type="Proteomes" id="UP000299102"/>
    </source>
</evidence>
<protein>
    <recommendedName>
        <fullName evidence="3">Reverse transcriptase domain-containing protein</fullName>
    </recommendedName>
</protein>
<comment type="caution">
    <text evidence="1">The sequence shown here is derived from an EMBL/GenBank/DDBJ whole genome shotgun (WGS) entry which is preliminary data.</text>
</comment>
<sequence length="206" mass="22366">MFSHHSHNGCDYNEAITRSRRVVPVWSAKTTLEHAPGVAVKKIGSGSFHLKRDWELNIQSSILHRSIRMDESPVKCFLYADDQAIHAQLACGLQEIVNKMNDSFKKRAIKSRSRALAGGGRRAVGGGHKPSTAIRGRALFARDVCEGARVGVACAALVCAHTLINRARAGAAIRIRITEGTSRVEYCAPVEMEIAPARAGGRQRAA</sequence>
<evidence type="ECO:0000313" key="1">
    <source>
        <dbReference type="EMBL" id="GBP25079.1"/>
    </source>
</evidence>
<evidence type="ECO:0008006" key="3">
    <source>
        <dbReference type="Google" id="ProtNLM"/>
    </source>
</evidence>
<dbReference type="OrthoDB" id="1421278at2759"/>
<keyword evidence="2" id="KW-1185">Reference proteome</keyword>
<name>A0A4C1UFG3_EUMVA</name>
<accession>A0A4C1UFG3</accession>
<proteinExistence type="predicted"/>
<dbReference type="AlphaFoldDB" id="A0A4C1UFG3"/>